<sequence>MRRENQSHISNFFFLELPIRPEQQGMLFALILSMYLTMVLGNLLIILLIRLEPHLHTPMYFFLSHLALTDISFSLVTVPKMLMEMQTLDQSIPYARYIQQIYCFILFVDLDSLLITSMTYDRYVTICHPLNYAIIMSQSMCVMLVAGFCIISCACALLNTHSPSLTLLLC</sequence>
<feature type="transmembrane region" description="Helical" evidence="8">
    <location>
        <begin position="61"/>
        <end position="80"/>
    </location>
</feature>
<dbReference type="GO" id="GO:0016020">
    <property type="term" value="C:membrane"/>
    <property type="evidence" value="ECO:0007669"/>
    <property type="project" value="UniProtKB-SubCell"/>
</dbReference>
<dbReference type="AlphaFoldDB" id="A0A8D0HN11"/>
<feature type="transmembrane region" description="Helical" evidence="8">
    <location>
        <begin position="101"/>
        <end position="120"/>
    </location>
</feature>
<feature type="transmembrane region" description="Helical" evidence="8">
    <location>
        <begin position="27"/>
        <end position="49"/>
    </location>
</feature>
<feature type="domain" description="G-protein coupled receptors family 1 profile" evidence="9">
    <location>
        <begin position="41"/>
        <end position="170"/>
    </location>
</feature>
<evidence type="ECO:0000259" key="9">
    <source>
        <dbReference type="PROSITE" id="PS50262"/>
    </source>
</evidence>
<dbReference type="InterPro" id="IPR000276">
    <property type="entry name" value="GPCR_Rhodpsn"/>
</dbReference>
<keyword evidence="4 7" id="KW-0297">G-protein coupled receptor</keyword>
<evidence type="ECO:0000256" key="1">
    <source>
        <dbReference type="ARBA" id="ARBA00004370"/>
    </source>
</evidence>
<organism evidence="10 11">
    <name type="scientific">Sus scrofa</name>
    <name type="common">Pig</name>
    <dbReference type="NCBI Taxonomy" id="9823"/>
    <lineage>
        <taxon>Eukaryota</taxon>
        <taxon>Metazoa</taxon>
        <taxon>Chordata</taxon>
        <taxon>Craniata</taxon>
        <taxon>Vertebrata</taxon>
        <taxon>Euteleostomi</taxon>
        <taxon>Mammalia</taxon>
        <taxon>Eutheria</taxon>
        <taxon>Laurasiatheria</taxon>
        <taxon>Artiodactyla</taxon>
        <taxon>Suina</taxon>
        <taxon>Suidae</taxon>
        <taxon>Sus</taxon>
    </lineage>
</organism>
<evidence type="ECO:0000313" key="10">
    <source>
        <dbReference type="Ensembl" id="ENSSSCP00040029215.1"/>
    </source>
</evidence>
<proteinExistence type="inferred from homology"/>
<dbReference type="Proteomes" id="UP000694722">
    <property type="component" value="Unplaced"/>
</dbReference>
<keyword evidence="6 7" id="KW-0675">Receptor</keyword>
<evidence type="ECO:0000256" key="5">
    <source>
        <dbReference type="ARBA" id="ARBA00023136"/>
    </source>
</evidence>
<dbReference type="FunFam" id="1.20.1070.10:FF:000410">
    <property type="entry name" value="Olfactory receptor 1348"/>
    <property type="match status" value="1"/>
</dbReference>
<evidence type="ECO:0000256" key="4">
    <source>
        <dbReference type="ARBA" id="ARBA00023040"/>
    </source>
</evidence>
<dbReference type="Ensembl" id="ENSSSCT00040068647.1">
    <property type="protein sequence ID" value="ENSSSCP00040029215.1"/>
    <property type="gene ID" value="ENSSSCG00040050865.1"/>
</dbReference>
<comment type="similarity">
    <text evidence="7">Belongs to the G-protein coupled receptor 1 family.</text>
</comment>
<evidence type="ECO:0000256" key="2">
    <source>
        <dbReference type="ARBA" id="ARBA00022692"/>
    </source>
</evidence>
<comment type="subcellular location">
    <subcellularLocation>
        <location evidence="1">Membrane</location>
    </subcellularLocation>
</comment>
<keyword evidence="3 8" id="KW-1133">Transmembrane helix</keyword>
<dbReference type="PRINTS" id="PR00237">
    <property type="entry name" value="GPCRRHODOPSN"/>
</dbReference>
<reference evidence="10" key="1">
    <citation type="submission" date="2025-08" db="UniProtKB">
        <authorList>
            <consortium name="Ensembl"/>
        </authorList>
    </citation>
    <scope>IDENTIFICATION</scope>
</reference>
<evidence type="ECO:0000313" key="11">
    <source>
        <dbReference type="Proteomes" id="UP000694722"/>
    </source>
</evidence>
<evidence type="ECO:0000256" key="3">
    <source>
        <dbReference type="ARBA" id="ARBA00022989"/>
    </source>
</evidence>
<dbReference type="GO" id="GO:0004930">
    <property type="term" value="F:G protein-coupled receptor activity"/>
    <property type="evidence" value="ECO:0007669"/>
    <property type="project" value="UniProtKB-KW"/>
</dbReference>
<keyword evidence="5 8" id="KW-0472">Membrane</keyword>
<dbReference type="Pfam" id="PF00001">
    <property type="entry name" value="7tm_1"/>
    <property type="match status" value="1"/>
</dbReference>
<feature type="transmembrane region" description="Helical" evidence="8">
    <location>
        <begin position="132"/>
        <end position="158"/>
    </location>
</feature>
<dbReference type="PROSITE" id="PS50262">
    <property type="entry name" value="G_PROTEIN_RECEP_F1_2"/>
    <property type="match status" value="1"/>
</dbReference>
<evidence type="ECO:0000256" key="6">
    <source>
        <dbReference type="ARBA" id="ARBA00023170"/>
    </source>
</evidence>
<keyword evidence="2 7" id="KW-0812">Transmembrane</keyword>
<evidence type="ECO:0000256" key="7">
    <source>
        <dbReference type="RuleBase" id="RU000688"/>
    </source>
</evidence>
<dbReference type="PANTHER" id="PTHR48001">
    <property type="entry name" value="OLFACTORY RECEPTOR"/>
    <property type="match status" value="1"/>
</dbReference>
<dbReference type="InterPro" id="IPR017452">
    <property type="entry name" value="GPCR_Rhodpsn_7TM"/>
</dbReference>
<keyword evidence="7" id="KW-0807">Transducer</keyword>
<name>A0A8D0HN11_PIG</name>
<dbReference type="Gene3D" id="1.20.1070.10">
    <property type="entry name" value="Rhodopsin 7-helix transmembrane proteins"/>
    <property type="match status" value="1"/>
</dbReference>
<evidence type="ECO:0000256" key="8">
    <source>
        <dbReference type="SAM" id="Phobius"/>
    </source>
</evidence>
<protein>
    <recommendedName>
        <fullName evidence="9">G-protein coupled receptors family 1 profile domain-containing protein</fullName>
    </recommendedName>
</protein>
<dbReference type="PROSITE" id="PS00237">
    <property type="entry name" value="G_PROTEIN_RECEP_F1_1"/>
    <property type="match status" value="1"/>
</dbReference>
<dbReference type="SUPFAM" id="SSF81321">
    <property type="entry name" value="Family A G protein-coupled receptor-like"/>
    <property type="match status" value="1"/>
</dbReference>
<accession>A0A8D0HN11</accession>